<dbReference type="AlphaFoldDB" id="A0A135SEC2"/>
<dbReference type="PANTHER" id="PTHR38166">
    <property type="entry name" value="C2H2-TYPE DOMAIN-CONTAINING PROTEIN-RELATED"/>
    <property type="match status" value="1"/>
</dbReference>
<evidence type="ECO:0000313" key="3">
    <source>
        <dbReference type="Proteomes" id="UP000070054"/>
    </source>
</evidence>
<feature type="region of interest" description="Disordered" evidence="1">
    <location>
        <begin position="1"/>
        <end position="79"/>
    </location>
</feature>
<keyword evidence="3" id="KW-1185">Reference proteome</keyword>
<reference evidence="2 3" key="1">
    <citation type="submission" date="2014-02" db="EMBL/GenBank/DDBJ databases">
        <title>The genome sequence of Colletotrichum nymphaeae SA-01.</title>
        <authorList>
            <person name="Baroncelli R."/>
            <person name="Thon M.R."/>
        </authorList>
    </citation>
    <scope>NUCLEOTIDE SEQUENCE [LARGE SCALE GENOMIC DNA]</scope>
    <source>
        <strain evidence="2 3">SA-01</strain>
    </source>
</reference>
<dbReference type="OrthoDB" id="3521097at2759"/>
<dbReference type="PANTHER" id="PTHR38166:SF1">
    <property type="entry name" value="C2H2-TYPE DOMAIN-CONTAINING PROTEIN"/>
    <property type="match status" value="1"/>
</dbReference>
<sequence length="1041" mass="115362">MASRNPDVRKLMQRVADGKAEPQELARFQRIVDNTQENLESQRRNDQQGRLTKNGMQPPAPSMPSPDNGPNYDAASPASRETWTTNHSIYNHLMSWSRDNETRTIDSDNVFNIEGLEGSSSQSLSPPVKQLAPFTDSGYASGINVSNLPRMETGDADTPEYDGNDLDVRTTYSGTSTAAVDQAQRYISELSSTIHGRLSGSIDVDHWMSLSERVLGLIKDFAIKLGLESSSQVNRDIMHFIHKRSREIATQLDSLVLCVDTSTEDADKSIEARRDHMLLSDKMALWNSKATEVEISVKDNELFVGVTDEEEIIDAPELSKYNKTVIESNSFKWLIESLRRELALRRDFDESGGCNYHEILRRRVIENLPTGKISKNRPPSTHSVAFRVPGWAFLGSAEVNRHEPGRPPYDAIVVTCSSGDAQAAIIEDYMEQTWPSTWRTIFNLLRTVSRNPSGIVFADVLHDKTQVSVSYEHDILIMSLHGPAHTITECGEQLAWLRASYASTPPHHVISSTLQQIPVIMNMARLHVGDSVPTLGRNLRLSDDDSLYASGPSSLMLESHGAESPKSTASSGKVIVGMEDMEIVSNLLWDNDANSWTSYQYLDGDPLYSSEEFETLTSDDPMRAVLDLVVSRLVSGFRYAADGGVPPCGNEQDLGMVSSSSCRGIAASTRPAGKGRKRKQVQDDNSDSEDDATHPRPSKRSKKTQQHIKLLACPFGKMSPSKYSACSRFQLKRIRDVKQHLKRKHTPDDYCNRCLSIFDDEESLTQHVSQPDGFGCQLAPEGRMLDGITHRQSRDLSRKANAELSEEQQWFAIWDIVFPQKPRPESAYLDSAFAMQVCLFREHCARHAEPLLFQNLRAAGLLDEGRWAADQEQLLRRVIAESLDSVCDTFSTNGSSDSGIGRNRNSTRNETPAASLVDSGIGIGSHFQPRTASFATASNSQQNIRPVPTDVPADFQTLGSEEGAVLGSQSFASLHQPGALGQSSTADFPLDHDRPSVEHGPDELGIFDFNLSTDLPPLELSSWTFPQTELIPHKEGVENAV</sequence>
<feature type="compositionally biased region" description="Basic and acidic residues" evidence="1">
    <location>
        <begin position="989"/>
        <end position="1001"/>
    </location>
</feature>
<accession>A0A135SEC2</accession>
<feature type="compositionally biased region" description="Basic and acidic residues" evidence="1">
    <location>
        <begin position="1"/>
        <end position="24"/>
    </location>
</feature>
<gene>
    <name evidence="2" type="ORF">CNYM01_01065</name>
</gene>
<feature type="region of interest" description="Disordered" evidence="1">
    <location>
        <begin position="976"/>
        <end position="1001"/>
    </location>
</feature>
<evidence type="ECO:0000256" key="1">
    <source>
        <dbReference type="SAM" id="MobiDB-lite"/>
    </source>
</evidence>
<protein>
    <recommendedName>
        <fullName evidence="4">C2H2-type domain-containing protein</fullName>
    </recommendedName>
</protein>
<evidence type="ECO:0008006" key="4">
    <source>
        <dbReference type="Google" id="ProtNLM"/>
    </source>
</evidence>
<feature type="region of interest" description="Disordered" evidence="1">
    <location>
        <begin position="659"/>
        <end position="706"/>
    </location>
</feature>
<dbReference type="Proteomes" id="UP000070054">
    <property type="component" value="Unassembled WGS sequence"/>
</dbReference>
<feature type="compositionally biased region" description="Basic residues" evidence="1">
    <location>
        <begin position="696"/>
        <end position="706"/>
    </location>
</feature>
<evidence type="ECO:0000313" key="2">
    <source>
        <dbReference type="EMBL" id="KXH34260.1"/>
    </source>
</evidence>
<proteinExistence type="predicted"/>
<comment type="caution">
    <text evidence="2">The sequence shown here is derived from an EMBL/GenBank/DDBJ whole genome shotgun (WGS) entry which is preliminary data.</text>
</comment>
<name>A0A135SEC2_9PEZI</name>
<dbReference type="EMBL" id="JEMN01001530">
    <property type="protein sequence ID" value="KXH34260.1"/>
    <property type="molecule type" value="Genomic_DNA"/>
</dbReference>
<organism evidence="2 3">
    <name type="scientific">Colletotrichum nymphaeae SA-01</name>
    <dbReference type="NCBI Taxonomy" id="1460502"/>
    <lineage>
        <taxon>Eukaryota</taxon>
        <taxon>Fungi</taxon>
        <taxon>Dikarya</taxon>
        <taxon>Ascomycota</taxon>
        <taxon>Pezizomycotina</taxon>
        <taxon>Sordariomycetes</taxon>
        <taxon>Hypocreomycetidae</taxon>
        <taxon>Glomerellales</taxon>
        <taxon>Glomerellaceae</taxon>
        <taxon>Colletotrichum</taxon>
        <taxon>Colletotrichum acutatum species complex</taxon>
    </lineage>
</organism>